<keyword evidence="5" id="KW-0472">Membrane</keyword>
<keyword evidence="5" id="KW-0812">Transmembrane</keyword>
<gene>
    <name evidence="7" type="primary">LOC111289010</name>
</gene>
<comment type="catalytic activity">
    <reaction evidence="4">
        <text>Hydrolysis of terminal, non-reducing alpha-D-galactose residues in alpha-D-galactosides, including galactose oligosaccharides, galactomannans and galactolipids.</text>
        <dbReference type="EC" id="3.2.1.22"/>
    </reaction>
</comment>
<dbReference type="Gene3D" id="3.20.20.70">
    <property type="entry name" value="Aldolase class I"/>
    <property type="match status" value="1"/>
</dbReference>
<dbReference type="Pfam" id="PF16499">
    <property type="entry name" value="Melibiase_2"/>
    <property type="match status" value="1"/>
</dbReference>
<protein>
    <recommendedName>
        <fullName evidence="4">Alpha-galactosidase</fullName>
        <ecNumber evidence="4">3.2.1.22</ecNumber>
    </recommendedName>
    <alternativeName>
        <fullName evidence="4">Melibiase</fullName>
    </alternativeName>
</protein>
<dbReference type="OrthoDB" id="5795902at2759"/>
<dbReference type="CDD" id="cd14792">
    <property type="entry name" value="GH27"/>
    <property type="match status" value="1"/>
</dbReference>
<sequence>MTDAEILPRHFRSYYQSRLLIGVLQGTDGCDEMSGGCKWKIVKVMMMITSFRVPSEAQSVVEPEHASTPPRGWNSYNSFCWTISEEEFLQSAEIISNRLKPHGYEHVVVHYLWYRRKLEGAYADSQGFDVKDEWGRLIPDPERWPSSKSGKGFSEVAKKVHSMGLKFGVHVMRGLSLQAFNANTPILDTVKGSAYEESGRQWTAKDIGLKERACAWMSHGFISANTKLEAGRAFLRSLYLQYAEWGVDFVKHDCAFGDDLDIDEISFVSEGDIIQSVLPVLRKLDRPILYSLSPGTSVTPAMAKDVSGLVNMYRITRDDWDTWRDVVSHFDISRDFSTYQMIGAKGLLGRSWPDLDMSPLGWLTDPGSNEGPHRTCNLNLDEQRTQMTLWAMAKSPLMFGGDVRNLDEATYNLITNPTLLEINSFSLNNMEELWVLLPARILKHMGGQLKLLTKILNKSAGKRNWRANLRKHRAFTREKLFWLRNYFYVSLLACFLSFFVTYAIFYSMLDNLFRGEEMIYKQKYQGTLHLLVSDGMELCLDASPRRRLTSKELGVGSLLGSYKIVFKSNASILKFSDVELNANGVLVNSYSGLCATVDSLEGDTFGQIRAPNLRILSYLKVLSRFNDLFQTFSVEIFLAFFNLNPEKDVISANIADLAKVLPWKILNGTSCKYDEIWSGNFGVAKQLISIAVERHSCTLFVLLCD</sequence>
<dbReference type="PRINTS" id="PR00740">
    <property type="entry name" value="GLHYDRLASE27"/>
</dbReference>
<comment type="similarity">
    <text evidence="1 4">Belongs to the glycosyl hydrolase 27 family.</text>
</comment>
<dbReference type="InterPro" id="IPR013780">
    <property type="entry name" value="Glyco_hydro_b"/>
</dbReference>
<dbReference type="GO" id="GO:0005975">
    <property type="term" value="P:carbohydrate metabolic process"/>
    <property type="evidence" value="ECO:0007669"/>
    <property type="project" value="InterPro"/>
</dbReference>
<feature type="transmembrane region" description="Helical" evidence="5">
    <location>
        <begin position="486"/>
        <end position="509"/>
    </location>
</feature>
<dbReference type="InterPro" id="IPR017853">
    <property type="entry name" value="GH"/>
</dbReference>
<dbReference type="InterPro" id="IPR002241">
    <property type="entry name" value="Glyco_hydro_27"/>
</dbReference>
<keyword evidence="5" id="KW-1133">Transmembrane helix</keyword>
<accession>A0A6P5Y5B8</accession>
<dbReference type="PANTHER" id="PTHR11452:SF42">
    <property type="entry name" value="ALPHA-GALACTOSIDASE"/>
    <property type="match status" value="1"/>
</dbReference>
<dbReference type="AlphaFoldDB" id="A0A6P5Y5B8"/>
<reference evidence="7" key="1">
    <citation type="submission" date="2025-08" db="UniProtKB">
        <authorList>
            <consortium name="RefSeq"/>
        </authorList>
    </citation>
    <scope>IDENTIFICATION</scope>
    <source>
        <tissue evidence="7">Fruit stalk</tissue>
    </source>
</reference>
<dbReference type="GO" id="GO:0004557">
    <property type="term" value="F:alpha-galactosidase activity"/>
    <property type="evidence" value="ECO:0007669"/>
    <property type="project" value="UniProtKB-EC"/>
</dbReference>
<evidence type="ECO:0000256" key="1">
    <source>
        <dbReference type="ARBA" id="ARBA00009743"/>
    </source>
</evidence>
<evidence type="ECO:0000313" key="7">
    <source>
        <dbReference type="RefSeq" id="XP_022735632.1"/>
    </source>
</evidence>
<dbReference type="InterPro" id="IPR013785">
    <property type="entry name" value="Aldolase_TIM"/>
</dbReference>
<dbReference type="GeneID" id="111289010"/>
<organism evidence="6 7">
    <name type="scientific">Durio zibethinus</name>
    <name type="common">Durian</name>
    <dbReference type="NCBI Taxonomy" id="66656"/>
    <lineage>
        <taxon>Eukaryota</taxon>
        <taxon>Viridiplantae</taxon>
        <taxon>Streptophyta</taxon>
        <taxon>Embryophyta</taxon>
        <taxon>Tracheophyta</taxon>
        <taxon>Spermatophyta</taxon>
        <taxon>Magnoliopsida</taxon>
        <taxon>eudicotyledons</taxon>
        <taxon>Gunneridae</taxon>
        <taxon>Pentapetalae</taxon>
        <taxon>rosids</taxon>
        <taxon>malvids</taxon>
        <taxon>Malvales</taxon>
        <taxon>Malvaceae</taxon>
        <taxon>Helicteroideae</taxon>
        <taxon>Durio</taxon>
    </lineage>
</organism>
<keyword evidence="4" id="KW-1015">Disulfide bond</keyword>
<name>A0A6P5Y5B8_DURZI</name>
<evidence type="ECO:0000256" key="3">
    <source>
        <dbReference type="ARBA" id="ARBA00023295"/>
    </source>
</evidence>
<evidence type="ECO:0000313" key="6">
    <source>
        <dbReference type="Proteomes" id="UP000515121"/>
    </source>
</evidence>
<proteinExistence type="inferred from homology"/>
<dbReference type="RefSeq" id="XP_022735632.1">
    <property type="nucleotide sequence ID" value="XM_022879897.1"/>
</dbReference>
<dbReference type="KEGG" id="dzi:111289010"/>
<dbReference type="Gene3D" id="2.60.40.1180">
    <property type="entry name" value="Golgi alpha-mannosidase II"/>
    <property type="match status" value="1"/>
</dbReference>
<dbReference type="Proteomes" id="UP000515121">
    <property type="component" value="Unplaced"/>
</dbReference>
<dbReference type="PANTHER" id="PTHR11452">
    <property type="entry name" value="ALPHA-GALACTOSIDASE/ALPHA-N-ACETYLGALACTOSAMINIDASE"/>
    <property type="match status" value="1"/>
</dbReference>
<keyword evidence="2 4" id="KW-0378">Hydrolase</keyword>
<keyword evidence="3 4" id="KW-0326">Glycosidase</keyword>
<dbReference type="EC" id="3.2.1.22" evidence="4"/>
<evidence type="ECO:0000256" key="2">
    <source>
        <dbReference type="ARBA" id="ARBA00022801"/>
    </source>
</evidence>
<evidence type="ECO:0000256" key="5">
    <source>
        <dbReference type="SAM" id="Phobius"/>
    </source>
</evidence>
<dbReference type="SUPFAM" id="SSF51445">
    <property type="entry name" value="(Trans)glycosidases"/>
    <property type="match status" value="1"/>
</dbReference>
<keyword evidence="6" id="KW-1185">Reference proteome</keyword>
<evidence type="ECO:0000256" key="4">
    <source>
        <dbReference type="RuleBase" id="RU361168"/>
    </source>
</evidence>